<feature type="domain" description="Lipocalin-like" evidence="2">
    <location>
        <begin position="35"/>
        <end position="158"/>
    </location>
</feature>
<evidence type="ECO:0000256" key="1">
    <source>
        <dbReference type="SAM" id="SignalP"/>
    </source>
</evidence>
<feature type="chain" id="PRO_5046279557" evidence="1">
    <location>
        <begin position="23"/>
        <end position="185"/>
    </location>
</feature>
<dbReference type="EMBL" id="JBHLTQ010000003">
    <property type="protein sequence ID" value="MFC0604290.1"/>
    <property type="molecule type" value="Genomic_DNA"/>
</dbReference>
<keyword evidence="1" id="KW-0732">Signal</keyword>
<organism evidence="3 4">
    <name type="scientific">Winogradskyella pulchriflava</name>
    <dbReference type="NCBI Taxonomy" id="1110688"/>
    <lineage>
        <taxon>Bacteria</taxon>
        <taxon>Pseudomonadati</taxon>
        <taxon>Bacteroidota</taxon>
        <taxon>Flavobacteriia</taxon>
        <taxon>Flavobacteriales</taxon>
        <taxon>Flavobacteriaceae</taxon>
        <taxon>Winogradskyella</taxon>
    </lineage>
</organism>
<gene>
    <name evidence="3" type="ORF">ACFFGA_06985</name>
</gene>
<dbReference type="PROSITE" id="PS51257">
    <property type="entry name" value="PROKAR_LIPOPROTEIN"/>
    <property type="match status" value="1"/>
</dbReference>
<keyword evidence="4" id="KW-1185">Reference proteome</keyword>
<name>A0ABV6Q9C6_9FLAO</name>
<dbReference type="Proteomes" id="UP001589832">
    <property type="component" value="Unassembled WGS sequence"/>
</dbReference>
<dbReference type="InterPro" id="IPR024311">
    <property type="entry name" value="Lipocalin-like"/>
</dbReference>
<feature type="signal peptide" evidence="1">
    <location>
        <begin position="1"/>
        <end position="22"/>
    </location>
</feature>
<sequence>MKKQLKLLVLLVLSLTVFSSCSDDDSDSNSTSGELLGVWEMVEMEYTGTSVTAVQGQDFTTSYDGVGSNMDTTMEITENPNNLLFSGSYDIDLTFSFVGQTQNQTVSLDDVESVSTWTRSGNTLTIDGDFATIEGVDLGEVQTQDYTIEELTDNTLVLTSSINQVVTNQGVDNDVSIEIYMRFTR</sequence>
<dbReference type="Pfam" id="PF13648">
    <property type="entry name" value="Lipocalin_4"/>
    <property type="match status" value="1"/>
</dbReference>
<comment type="caution">
    <text evidence="3">The sequence shown here is derived from an EMBL/GenBank/DDBJ whole genome shotgun (WGS) entry which is preliminary data.</text>
</comment>
<evidence type="ECO:0000313" key="3">
    <source>
        <dbReference type="EMBL" id="MFC0604290.1"/>
    </source>
</evidence>
<evidence type="ECO:0000313" key="4">
    <source>
        <dbReference type="Proteomes" id="UP001589832"/>
    </source>
</evidence>
<dbReference type="RefSeq" id="WP_386061655.1">
    <property type="nucleotide sequence ID" value="NZ_JBHLTQ010000003.1"/>
</dbReference>
<reference evidence="3 4" key="1">
    <citation type="submission" date="2024-09" db="EMBL/GenBank/DDBJ databases">
        <authorList>
            <person name="Sun Q."/>
            <person name="Mori K."/>
        </authorList>
    </citation>
    <scope>NUCLEOTIDE SEQUENCE [LARGE SCALE GENOMIC DNA]</scope>
    <source>
        <strain evidence="3 4">NCAIM B.02481</strain>
    </source>
</reference>
<proteinExistence type="predicted"/>
<protein>
    <submittedName>
        <fullName evidence="3">Lipocalin family protein</fullName>
    </submittedName>
</protein>
<accession>A0ABV6Q9C6</accession>
<evidence type="ECO:0000259" key="2">
    <source>
        <dbReference type="Pfam" id="PF13648"/>
    </source>
</evidence>